<dbReference type="InterPro" id="IPR036388">
    <property type="entry name" value="WH-like_DNA-bd_sf"/>
</dbReference>
<dbReference type="PANTHER" id="PTHR37296:SF1">
    <property type="entry name" value="CONSERVED VIRULENCE FACTOR B"/>
    <property type="match status" value="1"/>
</dbReference>
<dbReference type="Pfam" id="PF13509">
    <property type="entry name" value="S1_2"/>
    <property type="match status" value="2"/>
</dbReference>
<dbReference type="EMBL" id="BQOL01000001">
    <property type="protein sequence ID" value="GKI17137.1"/>
    <property type="molecule type" value="Genomic_DNA"/>
</dbReference>
<dbReference type="Proteomes" id="UP001055105">
    <property type="component" value="Unassembled WGS sequence"/>
</dbReference>
<evidence type="ECO:0000256" key="1">
    <source>
        <dbReference type="PIRNR" id="PIRNR012524"/>
    </source>
</evidence>
<dbReference type="SMART" id="SM00316">
    <property type="entry name" value="S1"/>
    <property type="match status" value="2"/>
</dbReference>
<feature type="domain" description="S1 motif" evidence="2">
    <location>
        <begin position="145"/>
        <end position="207"/>
    </location>
</feature>
<dbReference type="InterPro" id="IPR003029">
    <property type="entry name" value="S1_domain"/>
</dbReference>
<dbReference type="Gene3D" id="2.40.50.140">
    <property type="entry name" value="Nucleic acid-binding proteins"/>
    <property type="match status" value="1"/>
</dbReference>
<dbReference type="InterPro" id="IPR039566">
    <property type="entry name" value="CvfB_S1_st"/>
</dbReference>
<dbReference type="Gene3D" id="1.10.10.10">
    <property type="entry name" value="Winged helix-like DNA-binding domain superfamily/Winged helix DNA-binding domain"/>
    <property type="match status" value="1"/>
</dbReference>
<protein>
    <submittedName>
        <fullName evidence="3">GntR family transcriptional regulator</fullName>
    </submittedName>
</protein>
<feature type="domain" description="S1 motif" evidence="2">
    <location>
        <begin position="3"/>
        <end position="64"/>
    </location>
</feature>
<evidence type="ECO:0000313" key="3">
    <source>
        <dbReference type="EMBL" id="GKI17137.1"/>
    </source>
</evidence>
<dbReference type="InterPro" id="IPR040764">
    <property type="entry name" value="CvfB_WH"/>
</dbReference>
<evidence type="ECO:0000313" key="4">
    <source>
        <dbReference type="Proteomes" id="UP001055105"/>
    </source>
</evidence>
<gene>
    <name evidence="3" type="ORF">CE91St16_00450</name>
</gene>
<organism evidence="3 4">
    <name type="scientific">Alistipes finegoldii</name>
    <dbReference type="NCBI Taxonomy" id="214856"/>
    <lineage>
        <taxon>Bacteria</taxon>
        <taxon>Pseudomonadati</taxon>
        <taxon>Bacteroidota</taxon>
        <taxon>Bacteroidia</taxon>
        <taxon>Bacteroidales</taxon>
        <taxon>Rikenellaceae</taxon>
        <taxon>Alistipes</taxon>
    </lineage>
</organism>
<dbReference type="InterPro" id="IPR012340">
    <property type="entry name" value="NA-bd_OB-fold"/>
</dbReference>
<sequence length="278" mass="31399">MLRAGRIQKLTVSRISDYGLYLADEEQNEVLLPNRYISLTDKPGDEKEVFLYHDSEDRLVATTETPLLRVGEAGYLRVVDKTAHGAFLDWGLYGKDLFLPNRNQQGGIIAGRSYIVYLYEDSVTGRCVATCKLKSFINNDSITVAPRQEVDLLVASESPIGYRVIINNRHWGMLYRNQLFRPIAVGDRTKGYVRKLTEDNRIDVSLQQEGFAQVKDSAEVLLQLVRDNGGFLPLNDDSAPEEVNRLTQTSKKIFKRSLGMLLKRGAVTVDEQGIKINE</sequence>
<dbReference type="Pfam" id="PF17783">
    <property type="entry name" value="WHD_CvfB"/>
    <property type="match status" value="1"/>
</dbReference>
<reference evidence="3" key="1">
    <citation type="submission" date="2022-01" db="EMBL/GenBank/DDBJ databases">
        <title>Novel bile acid biosynthetic pathways are enriched in the microbiome of centenarians.</title>
        <authorList>
            <person name="Sato Y."/>
            <person name="Atarashi K."/>
            <person name="Plichta R.D."/>
            <person name="Arai Y."/>
            <person name="Sasajima S."/>
            <person name="Kearney M.S."/>
            <person name="Suda W."/>
            <person name="Takeshita K."/>
            <person name="Sasaki T."/>
            <person name="Okamoto S."/>
            <person name="Skelly N.A."/>
            <person name="Okamura Y."/>
            <person name="Vlamakis H."/>
            <person name="Li Y."/>
            <person name="Tanoue T."/>
            <person name="Takei H."/>
            <person name="Nittono H."/>
            <person name="Narushima S."/>
            <person name="Irie J."/>
            <person name="Itoh H."/>
            <person name="Moriya K."/>
            <person name="Sugiura Y."/>
            <person name="Suematsu M."/>
            <person name="Moritoki N."/>
            <person name="Shibata S."/>
            <person name="Littman R.D."/>
            <person name="Fischbach A.M."/>
            <person name="Uwamino Y."/>
            <person name="Inoue T."/>
            <person name="Honda A."/>
            <person name="Hattori M."/>
            <person name="Murai T."/>
            <person name="Xavier J.R."/>
            <person name="Hirose N."/>
            <person name="Honda K."/>
        </authorList>
    </citation>
    <scope>NUCLEOTIDE SEQUENCE</scope>
    <source>
        <strain evidence="3">CE91-St16</strain>
    </source>
</reference>
<accession>A0AA37KN61</accession>
<name>A0AA37KN61_9BACT</name>
<comment type="caution">
    <text evidence="3">The sequence shown here is derived from an EMBL/GenBank/DDBJ whole genome shotgun (WGS) entry which is preliminary data.</text>
</comment>
<dbReference type="PIRSF" id="PIRSF012524">
    <property type="entry name" value="YitL_S1"/>
    <property type="match status" value="1"/>
</dbReference>
<proteinExistence type="inferred from homology"/>
<comment type="similarity">
    <text evidence="1">Belongs to the CvfB family.</text>
</comment>
<evidence type="ECO:0000259" key="2">
    <source>
        <dbReference type="SMART" id="SM00316"/>
    </source>
</evidence>
<dbReference type="GO" id="GO:0003676">
    <property type="term" value="F:nucleic acid binding"/>
    <property type="evidence" value="ECO:0007669"/>
    <property type="project" value="InterPro"/>
</dbReference>
<dbReference type="PANTHER" id="PTHR37296">
    <property type="entry name" value="CONSERVED VIRULENCE FACTOR B"/>
    <property type="match status" value="1"/>
</dbReference>
<dbReference type="InterPro" id="IPR014464">
    <property type="entry name" value="CvfB_fam"/>
</dbReference>
<dbReference type="AlphaFoldDB" id="A0AA37KN61"/>
<dbReference type="RefSeq" id="WP_244075830.1">
    <property type="nucleotide sequence ID" value="NZ_AP025581.1"/>
</dbReference>